<evidence type="ECO:0008006" key="4">
    <source>
        <dbReference type="Google" id="ProtNLM"/>
    </source>
</evidence>
<dbReference type="Proteomes" id="UP000677265">
    <property type="component" value="Unassembled WGS sequence"/>
</dbReference>
<keyword evidence="3" id="KW-1185">Reference proteome</keyword>
<evidence type="ECO:0000313" key="3">
    <source>
        <dbReference type="Proteomes" id="UP000677265"/>
    </source>
</evidence>
<dbReference type="EMBL" id="JAGYPE020000007">
    <property type="protein sequence ID" value="MCH6265112.1"/>
    <property type="molecule type" value="Genomic_DNA"/>
</dbReference>
<sequence>MNKAEFENYIKGFVKDIKREFDKNFKNKLKGIIGDSMIRGNNPTLSNIVEDRFAQLLYTIYLEKNYLYLIDVSFSTKLHGESKSIRPDIVVIERKSNKIEAIFELKIDDARADDNWVEQSQAKLKRLKDISKNEDKEKNYIHYTTIKINNNGEPMKTRTGRFSNTIHNISCSQNAKLACITLCKENSRKKANSEVFRSSGEFAMYLSNKHFNNKNHTLQDLLDEKNLNTVQLYDLLIQMNL</sequence>
<evidence type="ECO:0000313" key="1">
    <source>
        <dbReference type="EMBL" id="MBS4187895.1"/>
    </source>
</evidence>
<dbReference type="EMBL" id="JAGYPE010000009">
    <property type="protein sequence ID" value="MBS4187895.1"/>
    <property type="molecule type" value="Genomic_DNA"/>
</dbReference>
<name>A0A942T9K3_9BACI</name>
<dbReference type="AlphaFoldDB" id="A0A942T9K3"/>
<protein>
    <recommendedName>
        <fullName evidence="4">Restriction endonuclease</fullName>
    </recommendedName>
</protein>
<proteinExistence type="predicted"/>
<organism evidence="1">
    <name type="scientific">Neobacillus citreus</name>
    <dbReference type="NCBI Taxonomy" id="2833578"/>
    <lineage>
        <taxon>Bacteria</taxon>
        <taxon>Bacillati</taxon>
        <taxon>Bacillota</taxon>
        <taxon>Bacilli</taxon>
        <taxon>Bacillales</taxon>
        <taxon>Bacillaceae</taxon>
        <taxon>Neobacillus</taxon>
    </lineage>
</organism>
<accession>A0A942T9K3</accession>
<gene>
    <name evidence="2" type="ORF">KHB02_006180</name>
    <name evidence="1" type="ORF">KHB02_41690</name>
</gene>
<evidence type="ECO:0000313" key="2">
    <source>
        <dbReference type="EMBL" id="MCH6265112.1"/>
    </source>
</evidence>
<reference evidence="1" key="1">
    <citation type="submission" date="2021-05" db="EMBL/GenBank/DDBJ databases">
        <title>Novel Bacillus species.</title>
        <authorList>
            <person name="Liu G."/>
        </authorList>
    </citation>
    <scope>NUCLEOTIDE SEQUENCE</scope>
    <source>
        <strain evidence="1 3">FJAT-50051</strain>
    </source>
</reference>
<comment type="caution">
    <text evidence="1">The sequence shown here is derived from an EMBL/GenBank/DDBJ whole genome shotgun (WGS) entry which is preliminary data.</text>
</comment>
<dbReference type="RefSeq" id="WP_213147705.1">
    <property type="nucleotide sequence ID" value="NZ_JAGYPE020000007.1"/>
</dbReference>